<reference evidence="1" key="1">
    <citation type="journal article" date="2021" name="Proc. Natl. Acad. Sci. U.S.A.">
        <title>A Catalog of Tens of Thousands of Viruses from Human Metagenomes Reveals Hidden Associations with Chronic Diseases.</title>
        <authorList>
            <person name="Tisza M.J."/>
            <person name="Buck C.B."/>
        </authorList>
    </citation>
    <scope>NUCLEOTIDE SEQUENCE</scope>
    <source>
        <strain evidence="1">CtkKt3</strain>
    </source>
</reference>
<name>A0A8S5UYU9_9CAUD</name>
<dbReference type="EMBL" id="BK016169">
    <property type="protein sequence ID" value="DAF99612.1"/>
    <property type="molecule type" value="Genomic_DNA"/>
</dbReference>
<sequence>MDMQEMEKILPPAPPDIEKWIRKEVIKNSYIIYSREKNEAVCTRCGHRFRADRFNMKHNEKGVCPGCKSEGRYKSEGIGRGKLREYFRILLFTHRGNTVYGTLHEVIVSFSKPGLPQISKDMTAVYIFSKDRQEYYRPDYYYHRWDPVKDIKLPRAPQGAYGMESRFDRTVLYEKNLENVFTKSCLKYLWIPEFFNRYRFNEYDVIRYMALGLRYSSIELLAKAGFGRLVATKVRGYSGSRAVNWRGGSLTKILRLPMGEIRKLPRKMLDFDELRTYRKLEPADRRLPWDIISTVAHTHAVEVKRIEDTGTVDFMTWVKATGGNISTWDWCDYIKDCKLLGMDIRKKSVLFPEDFYEKHAELSQRVKVAEDELKAAGMKRTAESFGMDISSDLFILKIAQSQKELNCESSALNHCVRTYGDKVSRGETVIYFIRRKDEPDKPFYTLEIKPDGTFIQCRGEYNCSMTEEVKDFTEKVVKEFKRMIKKKAREAA</sequence>
<protein>
    <submittedName>
        <fullName evidence="1">PcfJ like protein</fullName>
    </submittedName>
</protein>
<proteinExistence type="predicted"/>
<evidence type="ECO:0000313" key="1">
    <source>
        <dbReference type="EMBL" id="DAF99612.1"/>
    </source>
</evidence>
<accession>A0A8S5UYU9</accession>
<organism evidence="1">
    <name type="scientific">Siphoviridae sp. ctkKt3</name>
    <dbReference type="NCBI Taxonomy" id="2825642"/>
    <lineage>
        <taxon>Viruses</taxon>
        <taxon>Duplodnaviria</taxon>
        <taxon>Heunggongvirae</taxon>
        <taxon>Uroviricota</taxon>
        <taxon>Caudoviricetes</taxon>
    </lineage>
</organism>
<dbReference type="InterPro" id="IPR025586">
    <property type="entry name" value="PcfJ"/>
</dbReference>
<dbReference type="Pfam" id="PF14284">
    <property type="entry name" value="PcfJ"/>
    <property type="match status" value="1"/>
</dbReference>